<dbReference type="PROSITE" id="PS00131">
    <property type="entry name" value="CARBOXYPEPT_SER_SER"/>
    <property type="match status" value="1"/>
</dbReference>
<feature type="transmembrane region" description="Helical" evidence="17">
    <location>
        <begin position="510"/>
        <end position="534"/>
    </location>
</feature>
<dbReference type="EC" id="3.4.16.-" evidence="15"/>
<evidence type="ECO:0000256" key="3">
    <source>
        <dbReference type="ARBA" id="ARBA00009431"/>
    </source>
</evidence>
<dbReference type="GO" id="GO:0006915">
    <property type="term" value="P:apoptotic process"/>
    <property type="evidence" value="ECO:0007669"/>
    <property type="project" value="UniProtKB-KW"/>
</dbReference>
<keyword evidence="11" id="KW-0333">Golgi apparatus</keyword>
<feature type="chain" id="PRO_5005115260" description="Carboxypeptidase" evidence="15">
    <location>
        <begin position="22"/>
        <end position="629"/>
    </location>
</feature>
<keyword evidence="7" id="KW-0053">Apoptosis</keyword>
<organism evidence="18 19">
    <name type="scientific">Fistulina hepatica ATCC 64428</name>
    <dbReference type="NCBI Taxonomy" id="1128425"/>
    <lineage>
        <taxon>Eukaryota</taxon>
        <taxon>Fungi</taxon>
        <taxon>Dikarya</taxon>
        <taxon>Basidiomycota</taxon>
        <taxon>Agaricomycotina</taxon>
        <taxon>Agaricomycetes</taxon>
        <taxon>Agaricomycetidae</taxon>
        <taxon>Agaricales</taxon>
        <taxon>Fistulinaceae</taxon>
        <taxon>Fistulina</taxon>
    </lineage>
</organism>
<dbReference type="SUPFAM" id="SSF53474">
    <property type="entry name" value="alpha/beta-Hydrolases"/>
    <property type="match status" value="1"/>
</dbReference>
<keyword evidence="9 15" id="KW-0378">Hydrolase</keyword>
<keyword evidence="10 17" id="KW-1133">Transmembrane helix</keyword>
<evidence type="ECO:0000256" key="5">
    <source>
        <dbReference type="ARBA" id="ARBA00022670"/>
    </source>
</evidence>
<dbReference type="FunFam" id="3.40.50.1820:FF:000121">
    <property type="entry name" value="Carboxypeptidase D"/>
    <property type="match status" value="1"/>
</dbReference>
<evidence type="ECO:0000256" key="17">
    <source>
        <dbReference type="SAM" id="Phobius"/>
    </source>
</evidence>
<keyword evidence="12 17" id="KW-0472">Membrane</keyword>
<dbReference type="AlphaFoldDB" id="A0A0D7AK75"/>
<accession>A0A0D7AK75</accession>
<evidence type="ECO:0000256" key="9">
    <source>
        <dbReference type="ARBA" id="ARBA00022801"/>
    </source>
</evidence>
<keyword evidence="5 15" id="KW-0645">Protease</keyword>
<keyword evidence="13" id="KW-0325">Glycoprotein</keyword>
<evidence type="ECO:0000256" key="4">
    <source>
        <dbReference type="ARBA" id="ARBA00022645"/>
    </source>
</evidence>
<evidence type="ECO:0000256" key="12">
    <source>
        <dbReference type="ARBA" id="ARBA00023136"/>
    </source>
</evidence>
<evidence type="ECO:0000256" key="13">
    <source>
        <dbReference type="ARBA" id="ARBA00023180"/>
    </source>
</evidence>
<keyword evidence="6 17" id="KW-0812">Transmembrane</keyword>
<dbReference type="GO" id="GO:0006508">
    <property type="term" value="P:proteolysis"/>
    <property type="evidence" value="ECO:0007669"/>
    <property type="project" value="UniProtKB-KW"/>
</dbReference>
<dbReference type="Proteomes" id="UP000054144">
    <property type="component" value="Unassembled WGS sequence"/>
</dbReference>
<dbReference type="Gene3D" id="3.40.50.1820">
    <property type="entry name" value="alpha/beta hydrolase"/>
    <property type="match status" value="1"/>
</dbReference>
<sequence>MAASLSAILLALVSLFMSAYAAPTETASFYVPSLPDLHEDSIHPLKIFAGHISSDPDADKATDTDVTAHLFFVMVRNRRTADKDRVMFWFNGGPGCSSFDGLMMENGPWRTDGNGGFAVVEGGWEEYTTLVYIDQPIGTGFSYGPTDKYVTSIEQASEQLLVFLGNFYKVFPELKPLDTYLGGESYAGQYIPYFADAILESSLNIPLRGVAIGNGWMDARRQYPAYPDYLVKMGVLDATSDTYKAAKVKVDECVKELEEITDVEPVSTGKCDSVLFTAASVREKVVDGKEICLNIYDVRLDDTKPACGMNWPPDVKPITTYLDRKDVVNALHAEAHSEAWTECKGIVHRKFNEHKSSSSITVLPRVLKRIPVLIFAGDQDYICNYLGLENMITALTWNGATGLGTVNTESWTVDDMPAGTWVTSRNLTYVKIFDASHMAPFDAPNATHDMILRFMGVDFSAINEGSARIPSSVGADVKPIFIENDETESKPASGGAGNGNPEQSKAMWEAYYNAGSAALILLVVIVVLGTFIWCRIRRQRVQLPANGSGAYRDGAVGYQSVAAEEQIPLTESVSRGNLNEDDSVNVKGKGKARADETESSEALFDVGESDDDEDAKSYYDRHSPRAASP</sequence>
<evidence type="ECO:0000256" key="6">
    <source>
        <dbReference type="ARBA" id="ARBA00022692"/>
    </source>
</evidence>
<comment type="subcellular location">
    <subcellularLocation>
        <location evidence="2">Golgi apparatus</location>
        <location evidence="2">trans-Golgi network membrane</location>
        <topology evidence="2">Single-pass type I membrane protein</topology>
    </subcellularLocation>
</comment>
<comment type="catalytic activity">
    <reaction evidence="1">
        <text>Preferential release of a C-terminal arginine or lysine residue.</text>
        <dbReference type="EC" id="3.4.16.6"/>
    </reaction>
</comment>
<evidence type="ECO:0000256" key="1">
    <source>
        <dbReference type="ARBA" id="ARBA00001003"/>
    </source>
</evidence>
<dbReference type="EMBL" id="KN881649">
    <property type="protein sequence ID" value="KIY51686.1"/>
    <property type="molecule type" value="Genomic_DNA"/>
</dbReference>
<comment type="similarity">
    <text evidence="3 15">Belongs to the peptidase S10 family.</text>
</comment>
<dbReference type="PRINTS" id="PR00724">
    <property type="entry name" value="CRBOXYPTASEC"/>
</dbReference>
<evidence type="ECO:0000256" key="10">
    <source>
        <dbReference type="ARBA" id="ARBA00022989"/>
    </source>
</evidence>
<dbReference type="PANTHER" id="PTHR11802:SF190">
    <property type="entry name" value="PHEROMONE-PROCESSING CARBOXYPEPTIDASE KEX1"/>
    <property type="match status" value="1"/>
</dbReference>
<evidence type="ECO:0000256" key="8">
    <source>
        <dbReference type="ARBA" id="ARBA00022729"/>
    </source>
</evidence>
<evidence type="ECO:0000313" key="18">
    <source>
        <dbReference type="EMBL" id="KIY51686.1"/>
    </source>
</evidence>
<evidence type="ECO:0000256" key="2">
    <source>
        <dbReference type="ARBA" id="ARBA00004393"/>
    </source>
</evidence>
<dbReference type="InterPro" id="IPR018202">
    <property type="entry name" value="Ser_caboxypep_ser_AS"/>
</dbReference>
<evidence type="ECO:0000256" key="14">
    <source>
        <dbReference type="ARBA" id="ARBA00037042"/>
    </source>
</evidence>
<comment type="function">
    <text evidence="14">Protease with a carboxypeptidase B-like function involved in the C-terminal processing of the lysine and arginine residues from protein precursors. Promotes cell fusion and is involved in the programmed cell death.</text>
</comment>
<dbReference type="GO" id="GO:0004185">
    <property type="term" value="F:serine-type carboxypeptidase activity"/>
    <property type="evidence" value="ECO:0007669"/>
    <property type="project" value="UniProtKB-UniRule"/>
</dbReference>
<name>A0A0D7AK75_9AGAR</name>
<dbReference type="PANTHER" id="PTHR11802">
    <property type="entry name" value="SERINE PROTEASE FAMILY S10 SERINE CARBOXYPEPTIDASE"/>
    <property type="match status" value="1"/>
</dbReference>
<keyword evidence="19" id="KW-1185">Reference proteome</keyword>
<keyword evidence="8 15" id="KW-0732">Signal</keyword>
<gene>
    <name evidence="18" type="ORF">FISHEDRAFT_64184</name>
</gene>
<feature type="signal peptide" evidence="15">
    <location>
        <begin position="1"/>
        <end position="21"/>
    </location>
</feature>
<proteinExistence type="inferred from homology"/>
<dbReference type="Pfam" id="PF00450">
    <property type="entry name" value="Peptidase_S10"/>
    <property type="match status" value="1"/>
</dbReference>
<dbReference type="InterPro" id="IPR001563">
    <property type="entry name" value="Peptidase_S10"/>
</dbReference>
<feature type="region of interest" description="Disordered" evidence="16">
    <location>
        <begin position="573"/>
        <end position="629"/>
    </location>
</feature>
<protein>
    <recommendedName>
        <fullName evidence="15">Carboxypeptidase</fullName>
        <ecNumber evidence="15">3.4.16.-</ecNumber>
    </recommendedName>
</protein>
<evidence type="ECO:0000313" key="19">
    <source>
        <dbReference type="Proteomes" id="UP000054144"/>
    </source>
</evidence>
<dbReference type="InterPro" id="IPR029058">
    <property type="entry name" value="AB_hydrolase_fold"/>
</dbReference>
<evidence type="ECO:0000256" key="15">
    <source>
        <dbReference type="RuleBase" id="RU361156"/>
    </source>
</evidence>
<dbReference type="GO" id="GO:0005802">
    <property type="term" value="C:trans-Golgi network"/>
    <property type="evidence" value="ECO:0007669"/>
    <property type="project" value="TreeGrafter"/>
</dbReference>
<dbReference type="MEROPS" id="S10.007"/>
<dbReference type="PROSITE" id="PS00560">
    <property type="entry name" value="CARBOXYPEPT_SER_HIS"/>
    <property type="match status" value="1"/>
</dbReference>
<evidence type="ECO:0000256" key="11">
    <source>
        <dbReference type="ARBA" id="ARBA00023034"/>
    </source>
</evidence>
<keyword evidence="4 15" id="KW-0121">Carboxypeptidase</keyword>
<dbReference type="InterPro" id="IPR033124">
    <property type="entry name" value="Ser_caboxypep_his_AS"/>
</dbReference>
<reference evidence="18 19" key="1">
    <citation type="journal article" date="2015" name="Fungal Genet. Biol.">
        <title>Evolution of novel wood decay mechanisms in Agaricales revealed by the genome sequences of Fistulina hepatica and Cylindrobasidium torrendii.</title>
        <authorList>
            <person name="Floudas D."/>
            <person name="Held B.W."/>
            <person name="Riley R."/>
            <person name="Nagy L.G."/>
            <person name="Koehler G."/>
            <person name="Ransdell A.S."/>
            <person name="Younus H."/>
            <person name="Chow J."/>
            <person name="Chiniquy J."/>
            <person name="Lipzen A."/>
            <person name="Tritt A."/>
            <person name="Sun H."/>
            <person name="Haridas S."/>
            <person name="LaButti K."/>
            <person name="Ohm R.A."/>
            <person name="Kues U."/>
            <person name="Blanchette R.A."/>
            <person name="Grigoriev I.V."/>
            <person name="Minto R.E."/>
            <person name="Hibbett D.S."/>
        </authorList>
    </citation>
    <scope>NUCLEOTIDE SEQUENCE [LARGE SCALE GENOMIC DNA]</scope>
    <source>
        <strain evidence="18 19">ATCC 64428</strain>
    </source>
</reference>
<evidence type="ECO:0000256" key="16">
    <source>
        <dbReference type="SAM" id="MobiDB-lite"/>
    </source>
</evidence>
<dbReference type="OrthoDB" id="443318at2759"/>
<evidence type="ECO:0000256" key="7">
    <source>
        <dbReference type="ARBA" id="ARBA00022703"/>
    </source>
</evidence>